<gene>
    <name evidence="6" type="ORF">ATB53_11900</name>
</gene>
<dbReference type="PANTHER" id="PTHR35330">
    <property type="entry name" value="SIROHEME BIOSYNTHESIS PROTEIN MET8"/>
    <property type="match status" value="1"/>
</dbReference>
<dbReference type="EC" id="1.3.1.76" evidence="2"/>
<dbReference type="EMBL" id="LNTA01000062">
    <property type="protein sequence ID" value="KWV15426.1"/>
    <property type="molecule type" value="Genomic_DNA"/>
</dbReference>
<dbReference type="AlphaFoldDB" id="A0A120EY41"/>
<comment type="pathway">
    <text evidence="1">Porphyrin-containing compound metabolism; siroheme biosynthesis; sirohydrochlorin from precorrin-2: step 1/1.</text>
</comment>
<evidence type="ECO:0000313" key="6">
    <source>
        <dbReference type="EMBL" id="KWV15426.1"/>
    </source>
</evidence>
<sequence length="60" mass="6354">MYPDLRERPVLVVGGGAAAERQVRALLAAGAAPRLGAPTLTAALQAWAEAGRVQWLRGRF</sequence>
<dbReference type="GO" id="GO:0043115">
    <property type="term" value="F:precorrin-2 dehydrogenase activity"/>
    <property type="evidence" value="ECO:0007669"/>
    <property type="project" value="UniProtKB-EC"/>
</dbReference>
<evidence type="ECO:0000256" key="5">
    <source>
        <dbReference type="ARBA" id="ARBA00023244"/>
    </source>
</evidence>
<evidence type="ECO:0000256" key="3">
    <source>
        <dbReference type="ARBA" id="ARBA00023002"/>
    </source>
</evidence>
<name>A0A120EY41_XANCT</name>
<dbReference type="Gene3D" id="3.40.50.720">
    <property type="entry name" value="NAD(P)-binding Rossmann-like Domain"/>
    <property type="match status" value="1"/>
</dbReference>
<dbReference type="Proteomes" id="UP000055854">
    <property type="component" value="Unassembled WGS sequence"/>
</dbReference>
<proteinExistence type="predicted"/>
<dbReference type="PANTHER" id="PTHR35330:SF1">
    <property type="entry name" value="SIROHEME BIOSYNTHESIS PROTEIN MET8"/>
    <property type="match status" value="1"/>
</dbReference>
<protein>
    <recommendedName>
        <fullName evidence="2">precorrin-2 dehydrogenase</fullName>
        <ecNumber evidence="2">1.3.1.76</ecNumber>
    </recommendedName>
</protein>
<evidence type="ECO:0000256" key="4">
    <source>
        <dbReference type="ARBA" id="ARBA00023027"/>
    </source>
</evidence>
<dbReference type="Pfam" id="PF13241">
    <property type="entry name" value="NAD_binding_7"/>
    <property type="match status" value="1"/>
</dbReference>
<evidence type="ECO:0000313" key="7">
    <source>
        <dbReference type="Proteomes" id="UP000055854"/>
    </source>
</evidence>
<organism evidence="6 7">
    <name type="scientific">Xanthomonas campestris pv. translucens</name>
    <dbReference type="NCBI Taxonomy" id="343"/>
    <lineage>
        <taxon>Bacteria</taxon>
        <taxon>Pseudomonadati</taxon>
        <taxon>Pseudomonadota</taxon>
        <taxon>Gammaproteobacteria</taxon>
        <taxon>Lysobacterales</taxon>
        <taxon>Lysobacteraceae</taxon>
        <taxon>Xanthomonas</taxon>
        <taxon>Xanthomonas translucens group</taxon>
    </lineage>
</organism>
<dbReference type="GO" id="GO:0019354">
    <property type="term" value="P:siroheme biosynthetic process"/>
    <property type="evidence" value="ECO:0007669"/>
    <property type="project" value="InterPro"/>
</dbReference>
<evidence type="ECO:0000256" key="1">
    <source>
        <dbReference type="ARBA" id="ARBA00005010"/>
    </source>
</evidence>
<dbReference type="InterPro" id="IPR036291">
    <property type="entry name" value="NAD(P)-bd_dom_sf"/>
</dbReference>
<keyword evidence="5" id="KW-0627">Porphyrin biosynthesis</keyword>
<keyword evidence="3" id="KW-0560">Oxidoreductase</keyword>
<dbReference type="GO" id="GO:0004325">
    <property type="term" value="F:ferrochelatase activity"/>
    <property type="evidence" value="ECO:0007669"/>
    <property type="project" value="InterPro"/>
</dbReference>
<reference evidence="6 7" key="1">
    <citation type="submission" date="2015-11" db="EMBL/GenBank/DDBJ databases">
        <title>Long Read and Single Molecule DNA Sequencing Simplifies Genome Assembly and TAL Effector Gene Analysis of Xanthomonas translucens.</title>
        <authorList>
            <person name="Peng Z."/>
            <person name="Hu Y."/>
            <person name="Xie J."/>
            <person name="Potnis N."/>
            <person name="Akhunova A."/>
            <person name="Jones J."/>
            <person name="Liu Z."/>
            <person name="White F."/>
            <person name="Liu S."/>
        </authorList>
    </citation>
    <scope>NUCLEOTIDE SEQUENCE [LARGE SCALE GENOMIC DNA]</scope>
    <source>
        <strain evidence="6 7">B1</strain>
    </source>
</reference>
<accession>A0A120EY41</accession>
<dbReference type="SUPFAM" id="SSF51735">
    <property type="entry name" value="NAD(P)-binding Rossmann-fold domains"/>
    <property type="match status" value="1"/>
</dbReference>
<dbReference type="InterPro" id="IPR028161">
    <property type="entry name" value="Met8-like"/>
</dbReference>
<comment type="caution">
    <text evidence="6">The sequence shown here is derived from an EMBL/GenBank/DDBJ whole genome shotgun (WGS) entry which is preliminary data.</text>
</comment>
<feature type="non-terminal residue" evidence="6">
    <location>
        <position position="60"/>
    </location>
</feature>
<evidence type="ECO:0000256" key="2">
    <source>
        <dbReference type="ARBA" id="ARBA00012400"/>
    </source>
</evidence>
<keyword evidence="4" id="KW-0520">NAD</keyword>